<dbReference type="AlphaFoldDB" id="A0A0M3JNJ7"/>
<evidence type="ECO:0000313" key="3">
    <source>
        <dbReference type="WBParaSite" id="ASIM_0000923701-mRNA-1"/>
    </source>
</evidence>
<gene>
    <name evidence="1" type="ORF">ASIM_LOCUS8984</name>
</gene>
<proteinExistence type="predicted"/>
<dbReference type="WBParaSite" id="ASIM_0000923701-mRNA-1">
    <property type="protein sequence ID" value="ASIM_0000923701-mRNA-1"/>
    <property type="gene ID" value="ASIM_0000923701"/>
</dbReference>
<name>A0A0M3JNJ7_ANISI</name>
<dbReference type="EMBL" id="UYRR01025928">
    <property type="protein sequence ID" value="VDK35771.1"/>
    <property type="molecule type" value="Genomic_DNA"/>
</dbReference>
<protein>
    <submittedName>
        <fullName evidence="1 3">Uncharacterized protein</fullName>
    </submittedName>
</protein>
<keyword evidence="2" id="KW-1185">Reference proteome</keyword>
<dbReference type="Proteomes" id="UP000267096">
    <property type="component" value="Unassembled WGS sequence"/>
</dbReference>
<evidence type="ECO:0000313" key="2">
    <source>
        <dbReference type="Proteomes" id="UP000267096"/>
    </source>
</evidence>
<reference evidence="1 2" key="2">
    <citation type="submission" date="2018-11" db="EMBL/GenBank/DDBJ databases">
        <authorList>
            <consortium name="Pathogen Informatics"/>
        </authorList>
    </citation>
    <scope>NUCLEOTIDE SEQUENCE [LARGE SCALE GENOMIC DNA]</scope>
</reference>
<reference evidence="3" key="1">
    <citation type="submission" date="2017-02" db="UniProtKB">
        <authorList>
            <consortium name="WormBaseParasite"/>
        </authorList>
    </citation>
    <scope>IDENTIFICATION</scope>
</reference>
<accession>A0A0M3JNJ7</accession>
<evidence type="ECO:0000313" key="1">
    <source>
        <dbReference type="EMBL" id="VDK35771.1"/>
    </source>
</evidence>
<organism evidence="3">
    <name type="scientific">Anisakis simplex</name>
    <name type="common">Herring worm</name>
    <dbReference type="NCBI Taxonomy" id="6269"/>
    <lineage>
        <taxon>Eukaryota</taxon>
        <taxon>Metazoa</taxon>
        <taxon>Ecdysozoa</taxon>
        <taxon>Nematoda</taxon>
        <taxon>Chromadorea</taxon>
        <taxon>Rhabditida</taxon>
        <taxon>Spirurina</taxon>
        <taxon>Ascaridomorpha</taxon>
        <taxon>Ascaridoidea</taxon>
        <taxon>Anisakidae</taxon>
        <taxon>Anisakis</taxon>
        <taxon>Anisakis simplex complex</taxon>
    </lineage>
</organism>
<sequence>MGWWCVYKWHSRGTVQRRFIGMSSTVRLCSVVGYWWHSVREEDAPERICDHAGSFSGHSCYAFDALQSHKT</sequence>